<dbReference type="AlphaFoldDB" id="A0A6J4LQ49"/>
<sequence>DRSRRSPARRGPQGRPQQLGEVGAGRRGRLAQLPRPAGGPRGSRPDPVGQGLHPAAAHRRPEGRPGLARPHSGGADPDPRRVRLGRGRRRAVVPRRAPLRRRQDQRLPPRLDAVRRTGPRLVRRQAVERLRRPHDHRRHGEGQRRAHRPAGGRRQGCPARHGALPRQAHPRQGRDLQPRGPAGLRAGAGRRDPQAGRPGGPHQLPAAVLRAGRGVLRGLQRAGPGLQPRARAVVPGHGDPEPGHRHHRQRGDVRPQQRRGAGAAQRAHAQPRGHAHRDRRPRAAGRGLRRRRTVRVLLRRSATEGGQGQRLPRQPPRDQV</sequence>
<feature type="compositionally biased region" description="Basic residues" evidence="1">
    <location>
        <begin position="269"/>
        <end position="298"/>
    </location>
</feature>
<evidence type="ECO:0000256" key="1">
    <source>
        <dbReference type="SAM" id="MobiDB-lite"/>
    </source>
</evidence>
<feature type="region of interest" description="Disordered" evidence="1">
    <location>
        <begin position="219"/>
        <end position="320"/>
    </location>
</feature>
<feature type="non-terminal residue" evidence="2">
    <location>
        <position position="320"/>
    </location>
</feature>
<name>A0A6J4LQ49_9ACTN</name>
<protein>
    <submittedName>
        <fullName evidence="2">Uncharacterized protein</fullName>
    </submittedName>
</protein>
<feature type="compositionally biased region" description="Low complexity" evidence="1">
    <location>
        <begin position="258"/>
        <end position="268"/>
    </location>
</feature>
<dbReference type="EMBL" id="CADCUB010000104">
    <property type="protein sequence ID" value="CAA9336856.1"/>
    <property type="molecule type" value="Genomic_DNA"/>
</dbReference>
<organism evidence="2">
    <name type="scientific">uncultured Frankineae bacterium</name>
    <dbReference type="NCBI Taxonomy" id="437475"/>
    <lineage>
        <taxon>Bacteria</taxon>
        <taxon>Bacillati</taxon>
        <taxon>Actinomycetota</taxon>
        <taxon>Actinomycetes</taxon>
        <taxon>Frankiales</taxon>
        <taxon>environmental samples</taxon>
    </lineage>
</organism>
<accession>A0A6J4LQ49</accession>
<feature type="compositionally biased region" description="Basic residues" evidence="1">
    <location>
        <begin position="82"/>
        <end position="100"/>
    </location>
</feature>
<feature type="compositionally biased region" description="Basic and acidic residues" evidence="1">
    <location>
        <begin position="101"/>
        <end position="115"/>
    </location>
</feature>
<feature type="non-terminal residue" evidence="2">
    <location>
        <position position="1"/>
    </location>
</feature>
<reference evidence="2" key="1">
    <citation type="submission" date="2020-02" db="EMBL/GenBank/DDBJ databases">
        <authorList>
            <person name="Meier V. D."/>
        </authorList>
    </citation>
    <scope>NUCLEOTIDE SEQUENCE</scope>
    <source>
        <strain evidence="2">AVDCRST_MAG07</strain>
    </source>
</reference>
<gene>
    <name evidence="2" type="ORF">AVDCRST_MAG07-2517</name>
</gene>
<feature type="compositionally biased region" description="Low complexity" evidence="1">
    <location>
        <begin position="178"/>
        <end position="187"/>
    </location>
</feature>
<evidence type="ECO:0000313" key="2">
    <source>
        <dbReference type="EMBL" id="CAA9336856.1"/>
    </source>
</evidence>
<proteinExistence type="predicted"/>
<feature type="region of interest" description="Disordered" evidence="1">
    <location>
        <begin position="1"/>
        <end position="205"/>
    </location>
</feature>